<evidence type="ECO:0000313" key="4">
    <source>
        <dbReference type="Proteomes" id="UP001371305"/>
    </source>
</evidence>
<feature type="region of interest" description="Disordered" evidence="1">
    <location>
        <begin position="18"/>
        <end position="48"/>
    </location>
</feature>
<reference evidence="3 4" key="1">
    <citation type="submission" date="2024-04" db="EMBL/GenBank/DDBJ databases">
        <title>Luteolibacter sp. isolated from soil.</title>
        <authorList>
            <person name="An J."/>
        </authorList>
    </citation>
    <scope>NUCLEOTIDE SEQUENCE [LARGE SCALE GENOMIC DNA]</scope>
    <source>
        <strain evidence="3 4">Y139</strain>
    </source>
</reference>
<name>A0ABU9AN94_9BACT</name>
<organism evidence="3 4">
    <name type="scientific">Luteolibacter soli</name>
    <dbReference type="NCBI Taxonomy" id="3135280"/>
    <lineage>
        <taxon>Bacteria</taxon>
        <taxon>Pseudomonadati</taxon>
        <taxon>Verrucomicrobiota</taxon>
        <taxon>Verrucomicrobiia</taxon>
        <taxon>Verrucomicrobiales</taxon>
        <taxon>Verrucomicrobiaceae</taxon>
        <taxon>Luteolibacter</taxon>
    </lineage>
</organism>
<dbReference type="EMBL" id="JBBUKT010000001">
    <property type="protein sequence ID" value="MEK7949169.1"/>
    <property type="molecule type" value="Genomic_DNA"/>
</dbReference>
<proteinExistence type="predicted"/>
<evidence type="ECO:0000256" key="1">
    <source>
        <dbReference type="SAM" id="MobiDB-lite"/>
    </source>
</evidence>
<dbReference type="RefSeq" id="WP_341402590.1">
    <property type="nucleotide sequence ID" value="NZ_JBBUKT010000001.1"/>
</dbReference>
<dbReference type="Proteomes" id="UP001371305">
    <property type="component" value="Unassembled WGS sequence"/>
</dbReference>
<comment type="caution">
    <text evidence="3">The sequence shown here is derived from an EMBL/GenBank/DDBJ whole genome shotgun (WGS) entry which is preliminary data.</text>
</comment>
<accession>A0ABU9AN94</accession>
<evidence type="ECO:0000256" key="2">
    <source>
        <dbReference type="SAM" id="SignalP"/>
    </source>
</evidence>
<feature type="chain" id="PRO_5047535709" description="Secreted protein" evidence="2">
    <location>
        <begin position="19"/>
        <end position="742"/>
    </location>
</feature>
<sequence length="742" mass="82276">MKLPALLLIVSLSLPCSAEEDKEPEFRPSPLTQSEDFPEKTWKPDDKESWQGPFAEVLRDFLKAGLPDPTGLPYHRITIVTGNCYAGDHGPTEIEAWLLPGEEKSPHFAIAWNGLVYPVLDDRGDADLKATVAKILKAGEKDRASWFESADEATLVTPTSLSLIHGLYLTRLGFPDAAKHVLEEREADRRMSPLKEELAVGWTWSHLDRAISAHMRGDSKMVLASAAGLKRSIAGLKTSLGTADPMFGQSDHWIEQAEQLSQEATRRMKAGKTGSLDEKAFLSSKPGTEALIEALDRIQMSQISQPGDVPLWESPIVLALAEKGDDAVEPLITCLESDTRLTQSVHFWRDFHKSRTVLGVHEAALHALQALLQGGFFQLASTGDSLTGRGDQYRKELAAGIRSNWEKYGKQTGPRRSYQVLLDDAAGIDGWLDAAGALFHPTRYDADTGEPIPPKGPIPGEVLRERKDPSVSDLLEKGLAGVEKAADDGDEESGRARMAFLAILLDWDPARGRAKIAGQTGKWLKNGVWSSEDVHVLTQFLREVADRTPEVLPVFEEMAWTLSPGKYDSWDGQCAFVTQMMLKHGASMKRPATELWTHPDSPWCLKSLRISTLEDVVEHWNRRKLTTTSPFGELLDSLLADDTACGTASLDPGNPRKWTAEVDLEKTTQDVPDDQKFAIKPGTKLSIRRKDVVGRTLKQPRYTSEKPAEPVLEYYWSVEDRDKWLEKLRDELKSAKPGGGDR</sequence>
<evidence type="ECO:0008006" key="5">
    <source>
        <dbReference type="Google" id="ProtNLM"/>
    </source>
</evidence>
<keyword evidence="2" id="KW-0732">Signal</keyword>
<evidence type="ECO:0000313" key="3">
    <source>
        <dbReference type="EMBL" id="MEK7949169.1"/>
    </source>
</evidence>
<protein>
    <recommendedName>
        <fullName evidence="5">Secreted protein</fullName>
    </recommendedName>
</protein>
<feature type="compositionally biased region" description="Basic and acidic residues" evidence="1">
    <location>
        <begin position="37"/>
        <end position="48"/>
    </location>
</feature>
<keyword evidence="4" id="KW-1185">Reference proteome</keyword>
<gene>
    <name evidence="3" type="ORF">WKV53_01605</name>
</gene>
<feature type="signal peptide" evidence="2">
    <location>
        <begin position="1"/>
        <end position="18"/>
    </location>
</feature>